<accession>A0ABU0JGV5</accession>
<gene>
    <name evidence="1" type="ORF">QO011_006549</name>
</gene>
<evidence type="ECO:0000313" key="1">
    <source>
        <dbReference type="EMBL" id="MDQ0473513.1"/>
    </source>
</evidence>
<evidence type="ECO:0000313" key="2">
    <source>
        <dbReference type="Proteomes" id="UP001242480"/>
    </source>
</evidence>
<keyword evidence="2" id="KW-1185">Reference proteome</keyword>
<sequence>MKTASAQHLADLDRDDDTDADEYRLAGLARLAEYAYHDAVDLKADTPAYCLRVAITAIVEEMAGRGFDLDRHKLGQWAAGGRAHRDVH</sequence>
<proteinExistence type="predicted"/>
<reference evidence="1 2" key="1">
    <citation type="submission" date="2023-07" db="EMBL/GenBank/DDBJ databases">
        <title>Genomic Encyclopedia of Type Strains, Phase IV (KMG-IV): sequencing the most valuable type-strain genomes for metagenomic binning, comparative biology and taxonomic classification.</title>
        <authorList>
            <person name="Goeker M."/>
        </authorList>
    </citation>
    <scope>NUCLEOTIDE SEQUENCE [LARGE SCALE GENOMIC DNA]</scope>
    <source>
        <strain evidence="1 2">DSM 19619</strain>
    </source>
</reference>
<dbReference type="EMBL" id="JAUSVX010000016">
    <property type="protein sequence ID" value="MDQ0473513.1"/>
    <property type="molecule type" value="Genomic_DNA"/>
</dbReference>
<organism evidence="1 2">
    <name type="scientific">Labrys wisconsinensis</name>
    <dbReference type="NCBI Taxonomy" id="425677"/>
    <lineage>
        <taxon>Bacteria</taxon>
        <taxon>Pseudomonadati</taxon>
        <taxon>Pseudomonadota</taxon>
        <taxon>Alphaproteobacteria</taxon>
        <taxon>Hyphomicrobiales</taxon>
        <taxon>Xanthobacteraceae</taxon>
        <taxon>Labrys</taxon>
    </lineage>
</organism>
<dbReference type="Proteomes" id="UP001242480">
    <property type="component" value="Unassembled WGS sequence"/>
</dbReference>
<name>A0ABU0JGV5_9HYPH</name>
<protein>
    <submittedName>
        <fullName evidence="1">Uncharacterized protein</fullName>
    </submittedName>
</protein>
<comment type="caution">
    <text evidence="1">The sequence shown here is derived from an EMBL/GenBank/DDBJ whole genome shotgun (WGS) entry which is preliminary data.</text>
</comment>
<dbReference type="RefSeq" id="WP_307281875.1">
    <property type="nucleotide sequence ID" value="NZ_JAUSVX010000016.1"/>
</dbReference>